<dbReference type="Pfam" id="PF08281">
    <property type="entry name" value="Sigma70_r4_2"/>
    <property type="match status" value="1"/>
</dbReference>
<dbReference type="Gene3D" id="3.10.450.50">
    <property type="match status" value="1"/>
</dbReference>
<evidence type="ECO:0000313" key="9">
    <source>
        <dbReference type="Proteomes" id="UP000325516"/>
    </source>
</evidence>
<keyword evidence="3" id="KW-0805">Transcription regulation</keyword>
<dbReference type="NCBIfam" id="NF007214">
    <property type="entry name" value="PRK09636.1"/>
    <property type="match status" value="1"/>
</dbReference>
<dbReference type="Gene3D" id="1.10.10.10">
    <property type="entry name" value="Winged helix-like DNA-binding domain superfamily/Winged helix DNA-binding domain"/>
    <property type="match status" value="1"/>
</dbReference>
<sequence>MSHRAGTPGHRNPHRRSLLFCVVRHVCCTIRFIPSRRRSIRGCEVRRRPGGPTLSGEVRDVFDVETERSQLTAMAYRMLGTVADAEDAVQETYARWFRMPEDERAAVRSPGAWLGRTVGRVCLDVLGSARMRREHYVGEWLPEPVPAHSDLVTGSRSGVDPLEVSIRNDAVSTALLLVLEALTPAERVAFVLHDVFDLSFAEIAAAIGRSEAATRQLASSARRHIRQRRARMASREHHDALVRAFAAASLSGDYHAVVRVLAPDVVLHSDGGGAVSAARRPVLGADRVARFLLGLPHLQPGTVLEPVATPDGLGFLARTASGQVHSVWTAGVEGDRVTDVWIVVNPAKLTLWA</sequence>
<evidence type="ECO:0000259" key="6">
    <source>
        <dbReference type="Pfam" id="PF04542"/>
    </source>
</evidence>
<dbReference type="InterPro" id="IPR013324">
    <property type="entry name" value="RNA_pol_sigma_r3/r4-like"/>
</dbReference>
<dbReference type="EMBL" id="CP044232">
    <property type="protein sequence ID" value="QEW04178.1"/>
    <property type="molecule type" value="Genomic_DNA"/>
</dbReference>
<name>A0A5J6L6Z0_9MICO</name>
<gene>
    <name evidence="8" type="primary">sigJ</name>
    <name evidence="8" type="ORF">F6J85_14505</name>
</gene>
<dbReference type="InterPro" id="IPR036388">
    <property type="entry name" value="WH-like_DNA-bd_sf"/>
</dbReference>
<evidence type="ECO:0000256" key="4">
    <source>
        <dbReference type="ARBA" id="ARBA00023082"/>
    </source>
</evidence>
<dbReference type="KEGG" id="mlz:F6J85_14505"/>
<dbReference type="PANTHER" id="PTHR30173:SF43">
    <property type="entry name" value="ECF RNA POLYMERASE SIGMA FACTOR SIGI-RELATED"/>
    <property type="match status" value="1"/>
</dbReference>
<evidence type="ECO:0000313" key="8">
    <source>
        <dbReference type="EMBL" id="QEW04178.1"/>
    </source>
</evidence>
<comment type="subunit">
    <text evidence="2">Interacts transiently with the RNA polymerase catalytic core formed by RpoA, RpoB, RpoC and RpoZ (2 alpha, 1 beta, 1 beta' and 1 omega subunit) to form the RNA polymerase holoenzyme that can initiate transcription.</text>
</comment>
<feature type="domain" description="RNA polymerase sigma-70 region 2" evidence="6">
    <location>
        <begin position="64"/>
        <end position="128"/>
    </location>
</feature>
<evidence type="ECO:0000256" key="5">
    <source>
        <dbReference type="ARBA" id="ARBA00023163"/>
    </source>
</evidence>
<accession>A0A5J6L6Z0</accession>
<dbReference type="InterPro" id="IPR007627">
    <property type="entry name" value="RNA_pol_sigma70_r2"/>
</dbReference>
<evidence type="ECO:0000256" key="3">
    <source>
        <dbReference type="ARBA" id="ARBA00023015"/>
    </source>
</evidence>
<dbReference type="Proteomes" id="UP000325516">
    <property type="component" value="Chromosome"/>
</dbReference>
<evidence type="ECO:0000259" key="7">
    <source>
        <dbReference type="Pfam" id="PF08281"/>
    </source>
</evidence>
<keyword evidence="4" id="KW-0731">Sigma factor</keyword>
<dbReference type="SUPFAM" id="SSF54427">
    <property type="entry name" value="NTF2-like"/>
    <property type="match status" value="1"/>
</dbReference>
<dbReference type="Gene3D" id="1.10.1740.10">
    <property type="match status" value="1"/>
</dbReference>
<dbReference type="Pfam" id="PF04542">
    <property type="entry name" value="Sigma70_r2"/>
    <property type="match status" value="1"/>
</dbReference>
<evidence type="ECO:0000256" key="2">
    <source>
        <dbReference type="ARBA" id="ARBA00011344"/>
    </source>
</evidence>
<organism evidence="8 9">
    <name type="scientific">Microbacterium lushaniae</name>
    <dbReference type="NCBI Taxonomy" id="2614639"/>
    <lineage>
        <taxon>Bacteria</taxon>
        <taxon>Bacillati</taxon>
        <taxon>Actinomycetota</taxon>
        <taxon>Actinomycetes</taxon>
        <taxon>Micrococcales</taxon>
        <taxon>Microbacteriaceae</taxon>
        <taxon>Microbacterium</taxon>
    </lineage>
</organism>
<dbReference type="InterPro" id="IPR032710">
    <property type="entry name" value="NTF2-like_dom_sf"/>
</dbReference>
<dbReference type="SUPFAM" id="SSF88946">
    <property type="entry name" value="Sigma2 domain of RNA polymerase sigma factors"/>
    <property type="match status" value="1"/>
</dbReference>
<dbReference type="SUPFAM" id="SSF88659">
    <property type="entry name" value="Sigma3 and sigma4 domains of RNA polymerase sigma factors"/>
    <property type="match status" value="1"/>
</dbReference>
<dbReference type="PANTHER" id="PTHR30173">
    <property type="entry name" value="SIGMA 19 FACTOR"/>
    <property type="match status" value="1"/>
</dbReference>
<dbReference type="InterPro" id="IPR013249">
    <property type="entry name" value="RNA_pol_sigma70_r4_t2"/>
</dbReference>
<dbReference type="GO" id="GO:0006352">
    <property type="term" value="P:DNA-templated transcription initiation"/>
    <property type="evidence" value="ECO:0007669"/>
    <property type="project" value="InterPro"/>
</dbReference>
<comment type="similarity">
    <text evidence="1">Belongs to the sigma-70 factor family. ECF subfamily.</text>
</comment>
<dbReference type="GO" id="GO:0016987">
    <property type="term" value="F:sigma factor activity"/>
    <property type="evidence" value="ECO:0007669"/>
    <property type="project" value="UniProtKB-KW"/>
</dbReference>
<dbReference type="InterPro" id="IPR052704">
    <property type="entry name" value="ECF_Sigma-70_Domain"/>
</dbReference>
<keyword evidence="5" id="KW-0804">Transcription</keyword>
<reference evidence="9" key="1">
    <citation type="submission" date="2019-09" db="EMBL/GenBank/DDBJ databases">
        <title>Mumia zhuanghuii sp. nov. isolated from the intestinal contents of plateau pika (Ochotona curzoniae) in the Qinghai-Tibet plateau of China.</title>
        <authorList>
            <person name="Tian Z."/>
        </authorList>
    </citation>
    <scope>NUCLEOTIDE SEQUENCE [LARGE SCALE GENOMIC DNA]</scope>
    <source>
        <strain evidence="9">L-031</strain>
    </source>
</reference>
<feature type="domain" description="RNA polymerase sigma factor 70 region 4 type 2" evidence="7">
    <location>
        <begin position="174"/>
        <end position="225"/>
    </location>
</feature>
<dbReference type="AlphaFoldDB" id="A0A5J6L6Z0"/>
<dbReference type="GO" id="GO:0003677">
    <property type="term" value="F:DNA binding"/>
    <property type="evidence" value="ECO:0007669"/>
    <property type="project" value="InterPro"/>
</dbReference>
<dbReference type="InterPro" id="IPR013325">
    <property type="entry name" value="RNA_pol_sigma_r2"/>
</dbReference>
<protein>
    <submittedName>
        <fullName evidence="8">RNA polymerase sigma factor SigJ</fullName>
    </submittedName>
</protein>
<keyword evidence="9" id="KW-1185">Reference proteome</keyword>
<proteinExistence type="inferred from homology"/>
<evidence type="ECO:0000256" key="1">
    <source>
        <dbReference type="ARBA" id="ARBA00010641"/>
    </source>
</evidence>